<dbReference type="Pfam" id="PF13561">
    <property type="entry name" value="adh_short_C2"/>
    <property type="match status" value="1"/>
</dbReference>
<dbReference type="SUPFAM" id="SSF51735">
    <property type="entry name" value="NAD(P)-binding Rossmann-fold domains"/>
    <property type="match status" value="1"/>
</dbReference>
<dbReference type="EMBL" id="SIHI01000001">
    <property type="protein sequence ID" value="TWT56877.1"/>
    <property type="molecule type" value="Genomic_DNA"/>
</dbReference>
<reference evidence="3 4" key="1">
    <citation type="submission" date="2019-02" db="EMBL/GenBank/DDBJ databases">
        <title>Deep-cultivation of Planctomycetes and their phenomic and genomic characterization uncovers novel biology.</title>
        <authorList>
            <person name="Wiegand S."/>
            <person name="Jogler M."/>
            <person name="Boedeker C."/>
            <person name="Pinto D."/>
            <person name="Vollmers J."/>
            <person name="Rivas-Marin E."/>
            <person name="Kohn T."/>
            <person name="Peeters S.H."/>
            <person name="Heuer A."/>
            <person name="Rast P."/>
            <person name="Oberbeckmann S."/>
            <person name="Bunk B."/>
            <person name="Jeske O."/>
            <person name="Meyerdierks A."/>
            <person name="Storesund J.E."/>
            <person name="Kallscheuer N."/>
            <person name="Luecker S."/>
            <person name="Lage O.M."/>
            <person name="Pohl T."/>
            <person name="Merkel B.J."/>
            <person name="Hornburger P."/>
            <person name="Mueller R.-W."/>
            <person name="Bruemmer F."/>
            <person name="Labrenz M."/>
            <person name="Spormann A.M."/>
            <person name="Op Den Camp H."/>
            <person name="Overmann J."/>
            <person name="Amann R."/>
            <person name="Jetten M.S.M."/>
            <person name="Mascher T."/>
            <person name="Medema M.H."/>
            <person name="Devos D.P."/>
            <person name="Kaster A.-K."/>
            <person name="Ovreas L."/>
            <person name="Rohde M."/>
            <person name="Galperin M.Y."/>
            <person name="Jogler C."/>
        </authorList>
    </citation>
    <scope>NUCLEOTIDE SEQUENCE [LARGE SCALE GENOMIC DNA]</scope>
    <source>
        <strain evidence="3 4">KOR42</strain>
    </source>
</reference>
<dbReference type="GO" id="GO:0004316">
    <property type="term" value="F:3-oxoacyl-[acyl-carrier-protein] reductase (NADPH) activity"/>
    <property type="evidence" value="ECO:0007669"/>
    <property type="project" value="UniProtKB-EC"/>
</dbReference>
<evidence type="ECO:0000313" key="3">
    <source>
        <dbReference type="EMBL" id="TWT56877.1"/>
    </source>
</evidence>
<dbReference type="PANTHER" id="PTHR43639">
    <property type="entry name" value="OXIDOREDUCTASE, SHORT-CHAIN DEHYDROGENASE/REDUCTASE FAMILY (AFU_ORTHOLOGUE AFUA_5G02870)"/>
    <property type="match status" value="1"/>
</dbReference>
<dbReference type="InterPro" id="IPR036291">
    <property type="entry name" value="NAD(P)-bd_dom_sf"/>
</dbReference>
<dbReference type="AlphaFoldDB" id="A0A5C5X1J9"/>
<name>A0A5C5X1J9_9PLAN</name>
<gene>
    <name evidence="3" type="primary">fabG_2</name>
    <name evidence="3" type="ORF">KOR42_02320</name>
</gene>
<dbReference type="PRINTS" id="PR00080">
    <property type="entry name" value="SDRFAMILY"/>
</dbReference>
<dbReference type="Gene3D" id="3.40.50.720">
    <property type="entry name" value="NAD(P)-binding Rossmann-like Domain"/>
    <property type="match status" value="1"/>
</dbReference>
<comment type="similarity">
    <text evidence="1">Belongs to the short-chain dehydrogenases/reductases (SDR) family.</text>
</comment>
<dbReference type="EC" id="1.1.1.100" evidence="3"/>
<dbReference type="Proteomes" id="UP000317243">
    <property type="component" value="Unassembled WGS sequence"/>
</dbReference>
<proteinExistence type="inferred from homology"/>
<keyword evidence="2 3" id="KW-0560">Oxidoreductase</keyword>
<keyword evidence="4" id="KW-1185">Reference proteome</keyword>
<protein>
    <submittedName>
        <fullName evidence="3">3-oxoacyl-[acyl-carrier-protein] reductase FabG</fullName>
        <ecNumber evidence="3">1.1.1.100</ecNumber>
    </submittedName>
</protein>
<dbReference type="NCBIfam" id="NF009386">
    <property type="entry name" value="PRK12745.1"/>
    <property type="match status" value="1"/>
</dbReference>
<dbReference type="PRINTS" id="PR00081">
    <property type="entry name" value="GDHRDH"/>
</dbReference>
<accession>A0A5C5X1J9</accession>
<organism evidence="3 4">
    <name type="scientific">Thalassoglobus neptunius</name>
    <dbReference type="NCBI Taxonomy" id="1938619"/>
    <lineage>
        <taxon>Bacteria</taxon>
        <taxon>Pseudomonadati</taxon>
        <taxon>Planctomycetota</taxon>
        <taxon>Planctomycetia</taxon>
        <taxon>Planctomycetales</taxon>
        <taxon>Planctomycetaceae</taxon>
        <taxon>Thalassoglobus</taxon>
    </lineage>
</organism>
<dbReference type="InterPro" id="IPR002347">
    <property type="entry name" value="SDR_fam"/>
</dbReference>
<evidence type="ECO:0000256" key="2">
    <source>
        <dbReference type="ARBA" id="ARBA00023002"/>
    </source>
</evidence>
<sequence length="298" mass="32198">MAANSPSPQIGAFRFCVMLTGIVESTRLVDLNTTISRHGKQSRMSKVALITGGARGIGLGITKSLIEAGWSLMLNGVRPANQVRDVIDQLNLEPERIDYCPANIGVSEDRSRLIDTTRERFGRLDALINNAGITSPGRKDILEADEEAFDTVVGINLKGPFFLTKLAAPLIIESQGDSSVRGSVIFVSSISAEFVSVNRGDYCLTKAALGMCTKLWATRLAEFGIDVYEVRPGVIKSDMTSGVTEKYDKLIEEGLTLDRRWGDPSDIGLAVRSLVDGQIPYATGQVLKIDGGMTITSL</sequence>
<comment type="caution">
    <text evidence="3">The sequence shown here is derived from an EMBL/GenBank/DDBJ whole genome shotgun (WGS) entry which is preliminary data.</text>
</comment>
<dbReference type="PANTHER" id="PTHR43639:SF1">
    <property type="entry name" value="SHORT-CHAIN DEHYDROGENASE_REDUCTASE FAMILY PROTEIN"/>
    <property type="match status" value="1"/>
</dbReference>
<evidence type="ECO:0000256" key="1">
    <source>
        <dbReference type="ARBA" id="ARBA00006484"/>
    </source>
</evidence>
<evidence type="ECO:0000313" key="4">
    <source>
        <dbReference type="Proteomes" id="UP000317243"/>
    </source>
</evidence>